<dbReference type="Pfam" id="PF05198">
    <property type="entry name" value="IF3_N"/>
    <property type="match status" value="1"/>
</dbReference>
<evidence type="ECO:0000259" key="5">
    <source>
        <dbReference type="Pfam" id="PF05198"/>
    </source>
</evidence>
<evidence type="ECO:0000256" key="2">
    <source>
        <dbReference type="ARBA" id="ARBA00022540"/>
    </source>
</evidence>
<comment type="similarity">
    <text evidence="1">Belongs to the IF-3 family.</text>
</comment>
<evidence type="ECO:0000256" key="3">
    <source>
        <dbReference type="ARBA" id="ARBA00022917"/>
    </source>
</evidence>
<dbReference type="STRING" id="74649.A0A2P6PSX2"/>
<protein>
    <submittedName>
        <fullName evidence="6">Putative translation initiation factor 3</fullName>
    </submittedName>
</protein>
<dbReference type="Gene3D" id="3.30.110.10">
    <property type="entry name" value="Translation initiation factor 3 (IF-3), C-terminal domain"/>
    <property type="match status" value="1"/>
</dbReference>
<evidence type="ECO:0000256" key="4">
    <source>
        <dbReference type="SAM" id="MobiDB-lite"/>
    </source>
</evidence>
<dbReference type="EMBL" id="PDCK01000044">
    <property type="protein sequence ID" value="PRQ25001.1"/>
    <property type="molecule type" value="Genomic_DNA"/>
</dbReference>
<name>A0A2P6PSX2_ROSCH</name>
<keyword evidence="7" id="KW-1185">Reference proteome</keyword>
<feature type="region of interest" description="Disordered" evidence="4">
    <location>
        <begin position="243"/>
        <end position="456"/>
    </location>
</feature>
<keyword evidence="3" id="KW-0648">Protein biosynthesis</keyword>
<sequence length="456" mass="50524">MAFWCSRLTQSKLRQLAHHSKTIPYASSLLNPTASKPCVSDNPLISHPDFIFASKVRFFAAPVQANANAKKTEQGTSGPRLNEHIRANVVRLVMGEEHFIISKSEALERARNLELDLVEVQGTANPPVCKIMDYHKEKYKKETREKEQIKIKSKEVKTLRADTKEVKFSPKTEAKDLKMKADMVKRFMDKGYRVKCTASDSEGRDLGAVFSRLIALIEDTAYIECEPTVGRGKESFIMVRHVKFGPPKSGGKKTKAENKKSPEKGSGDGIGVTTRADTVPLPPQESSGVAENRYRNTEVSPTREMDSKRETPNNREIPISHFSPSMREQHIPYQRREAPTNVHFSSPTRETNRAAPSAFRNSAQLPNSIPKQEPSNPNPPRSAGLKQEPSSPNPPRSRPPGLGYGIFSTPTGNGSAKQGVSERFPANPNSPSSRPYSSQRPGTDIGKDGRGLGNLW</sequence>
<feature type="compositionally biased region" description="Low complexity" evidence="4">
    <location>
        <begin position="425"/>
        <end position="441"/>
    </location>
</feature>
<gene>
    <name evidence="6" type="ORF">RchiOBHm_Chr6g0278721</name>
</gene>
<dbReference type="InterPro" id="IPR019814">
    <property type="entry name" value="Translation_initiation_fac_3_N"/>
</dbReference>
<evidence type="ECO:0000256" key="1">
    <source>
        <dbReference type="ARBA" id="ARBA00005439"/>
    </source>
</evidence>
<evidence type="ECO:0000313" key="7">
    <source>
        <dbReference type="Proteomes" id="UP000238479"/>
    </source>
</evidence>
<dbReference type="OMA" id="NQQPNGR"/>
<dbReference type="GO" id="GO:0003743">
    <property type="term" value="F:translation initiation factor activity"/>
    <property type="evidence" value="ECO:0007669"/>
    <property type="project" value="UniProtKB-KW"/>
</dbReference>
<dbReference type="PANTHER" id="PTHR10938:SF4">
    <property type="entry name" value="TRANSLATION INITIATION FACTOR IF3-1, MITOCHONDRIAL"/>
    <property type="match status" value="1"/>
</dbReference>
<feature type="compositionally biased region" description="Basic and acidic residues" evidence="4">
    <location>
        <begin position="254"/>
        <end position="266"/>
    </location>
</feature>
<dbReference type="PANTHER" id="PTHR10938">
    <property type="entry name" value="TRANSLATION INITIATION FACTOR IF-3"/>
    <property type="match status" value="1"/>
</dbReference>
<comment type="caution">
    <text evidence="6">The sequence shown here is derived from an EMBL/GenBank/DDBJ whole genome shotgun (WGS) entry which is preliminary data.</text>
</comment>
<dbReference type="Gene3D" id="3.10.20.80">
    <property type="entry name" value="Translation initiation factor 3 (IF-3), N-terminal domain"/>
    <property type="match status" value="1"/>
</dbReference>
<dbReference type="InterPro" id="IPR036788">
    <property type="entry name" value="T_IF-3_C_sf"/>
</dbReference>
<feature type="compositionally biased region" description="Polar residues" evidence="4">
    <location>
        <begin position="359"/>
        <end position="375"/>
    </location>
</feature>
<dbReference type="GO" id="GO:0032790">
    <property type="term" value="P:ribosome disassembly"/>
    <property type="evidence" value="ECO:0007669"/>
    <property type="project" value="TreeGrafter"/>
</dbReference>
<accession>A0A2P6PSX2</accession>
<feature type="domain" description="Translation initiation factor 3 N-terminal" evidence="5">
    <location>
        <begin position="82"/>
        <end position="148"/>
    </location>
</feature>
<feature type="compositionally biased region" description="Basic and acidic residues" evidence="4">
    <location>
        <begin position="327"/>
        <end position="338"/>
    </location>
</feature>
<dbReference type="SUPFAM" id="SSF55200">
    <property type="entry name" value="Translation initiation factor IF3, C-terminal domain"/>
    <property type="match status" value="1"/>
</dbReference>
<dbReference type="AlphaFoldDB" id="A0A2P6PSX2"/>
<dbReference type="OrthoDB" id="21573at2759"/>
<dbReference type="InterPro" id="IPR001288">
    <property type="entry name" value="Translation_initiation_fac_3"/>
</dbReference>
<feature type="compositionally biased region" description="Polar residues" evidence="4">
    <location>
        <begin position="408"/>
        <end position="418"/>
    </location>
</feature>
<dbReference type="SUPFAM" id="SSF54364">
    <property type="entry name" value="Translation initiation factor IF3, N-terminal domain"/>
    <property type="match status" value="1"/>
</dbReference>
<organism evidence="6 7">
    <name type="scientific">Rosa chinensis</name>
    <name type="common">China rose</name>
    <dbReference type="NCBI Taxonomy" id="74649"/>
    <lineage>
        <taxon>Eukaryota</taxon>
        <taxon>Viridiplantae</taxon>
        <taxon>Streptophyta</taxon>
        <taxon>Embryophyta</taxon>
        <taxon>Tracheophyta</taxon>
        <taxon>Spermatophyta</taxon>
        <taxon>Magnoliopsida</taxon>
        <taxon>eudicotyledons</taxon>
        <taxon>Gunneridae</taxon>
        <taxon>Pentapetalae</taxon>
        <taxon>rosids</taxon>
        <taxon>fabids</taxon>
        <taxon>Rosales</taxon>
        <taxon>Rosaceae</taxon>
        <taxon>Rosoideae</taxon>
        <taxon>Rosoideae incertae sedis</taxon>
        <taxon>Rosa</taxon>
    </lineage>
</organism>
<dbReference type="InterPro" id="IPR036787">
    <property type="entry name" value="T_IF-3_N_sf"/>
</dbReference>
<evidence type="ECO:0000313" key="6">
    <source>
        <dbReference type="EMBL" id="PRQ25001.1"/>
    </source>
</evidence>
<keyword evidence="2 6" id="KW-0396">Initiation factor</keyword>
<dbReference type="GO" id="GO:0043022">
    <property type="term" value="F:ribosome binding"/>
    <property type="evidence" value="ECO:0007669"/>
    <property type="project" value="TreeGrafter"/>
</dbReference>
<dbReference type="Gramene" id="PRQ25001">
    <property type="protein sequence ID" value="PRQ25001"/>
    <property type="gene ID" value="RchiOBHm_Chr6g0278721"/>
</dbReference>
<feature type="compositionally biased region" description="Basic and acidic residues" evidence="4">
    <location>
        <begin position="292"/>
        <end position="313"/>
    </location>
</feature>
<reference evidence="6 7" key="1">
    <citation type="journal article" date="2018" name="Nat. Genet.">
        <title>The Rosa genome provides new insights in the design of modern roses.</title>
        <authorList>
            <person name="Bendahmane M."/>
        </authorList>
    </citation>
    <scope>NUCLEOTIDE SEQUENCE [LARGE SCALE GENOMIC DNA]</scope>
    <source>
        <strain evidence="7">cv. Old Blush</strain>
    </source>
</reference>
<dbReference type="NCBIfam" id="TIGR00168">
    <property type="entry name" value="infC"/>
    <property type="match status" value="1"/>
</dbReference>
<dbReference type="Proteomes" id="UP000238479">
    <property type="component" value="Chromosome 6"/>
</dbReference>
<proteinExistence type="inferred from homology"/>